<name>A0A401IH43_APHSA</name>
<accession>A0A401IH43</accession>
<dbReference type="RefSeq" id="WP_124976134.1">
    <property type="nucleotide sequence ID" value="NZ_BDQK01000008.1"/>
</dbReference>
<evidence type="ECO:0000313" key="3">
    <source>
        <dbReference type="Proteomes" id="UP000287247"/>
    </source>
</evidence>
<dbReference type="Proteomes" id="UP000287247">
    <property type="component" value="Unassembled WGS sequence"/>
</dbReference>
<feature type="transmembrane region" description="Helical" evidence="1">
    <location>
        <begin position="149"/>
        <end position="168"/>
    </location>
</feature>
<keyword evidence="3" id="KW-1185">Reference proteome</keyword>
<keyword evidence="1" id="KW-0812">Transmembrane</keyword>
<gene>
    <name evidence="2" type="ORF">AsFPU1_1927</name>
</gene>
<organism evidence="2 3">
    <name type="scientific">Aphanothece sacrum FPU1</name>
    <dbReference type="NCBI Taxonomy" id="1920663"/>
    <lineage>
        <taxon>Bacteria</taxon>
        <taxon>Bacillati</taxon>
        <taxon>Cyanobacteriota</taxon>
        <taxon>Cyanophyceae</taxon>
        <taxon>Oscillatoriophycideae</taxon>
        <taxon>Chroococcales</taxon>
        <taxon>Aphanothecaceae</taxon>
        <taxon>Aphanothece</taxon>
    </lineage>
</organism>
<dbReference type="AlphaFoldDB" id="A0A401IH43"/>
<evidence type="ECO:0000256" key="1">
    <source>
        <dbReference type="SAM" id="Phobius"/>
    </source>
</evidence>
<dbReference type="EMBL" id="BDQK01000008">
    <property type="protein sequence ID" value="GBF80526.1"/>
    <property type="molecule type" value="Genomic_DNA"/>
</dbReference>
<dbReference type="OrthoDB" id="421517at2"/>
<evidence type="ECO:0000313" key="2">
    <source>
        <dbReference type="EMBL" id="GBF80526.1"/>
    </source>
</evidence>
<protein>
    <submittedName>
        <fullName evidence="2">Uncharacterized protein</fullName>
    </submittedName>
</protein>
<keyword evidence="1" id="KW-1133">Transmembrane helix</keyword>
<comment type="caution">
    <text evidence="2">The sequence shown here is derived from an EMBL/GenBank/DDBJ whole genome shotgun (WGS) entry which is preliminary data.</text>
</comment>
<sequence length="569" mass="66060">MIKERTTDSVRLEELETFLEHRLRQIELFPITLKIKCFLQDKLRIFVEGNDIYSPAPEAVFKSLKEILESEPIAQVYLIEIHVLIKGKYQKSQESFGQDGQEISQPLRLNYLSDMWMTLEHYIVLLKKQYFKLIQKNIINLKDKKQAKLILASGLTSFLFLGGVYMMTRPCVFGECEILQKADNLAQEARLVFAPSLSDESLVSAQEKLAKSLKLLQSIPQWSSYYSTALYLQKDYQDKLNILSLLIEANDFEKQALSFYNKAPISLEKLEKVEYLWKEAIVKLVSISADSVGYHLVELTLTKYRDNLKNIQEKIFLEKQAQIIFKQANEAAKLAKYREQSAQNLSDLQLVYSTWETTIKKLQDIPKATTLFHQTQPILKQYLDKILITRKRKQQEEVAVKSYQEAIKQKKLAEQAQKSQQWSQSLTYWQQGLNYLKQVPKNTFIFRKSEPLITSYSLNVNQVKTQLKKEVELERIKENLAQICFKPSQVCQYIIGEKTIKVTLTSSYLAQVWNTALEAKVQGNLQIQIELLNHISSFEARLQKISNQTQKSIEVYNGEGNLMALYQAR</sequence>
<reference evidence="3" key="1">
    <citation type="submission" date="2017-05" db="EMBL/GenBank/DDBJ databases">
        <title>Physiological properties and genetic analysis related to exopolysaccharide production of fresh-water unicellular cyanobacterium Aphanothece sacrum, Suizenji Nori, that has been cultured as a food source in Japan.</title>
        <authorList>
            <person name="Kanesaki Y."/>
            <person name="Yoshikawa S."/>
            <person name="Ohki K."/>
        </authorList>
    </citation>
    <scope>NUCLEOTIDE SEQUENCE [LARGE SCALE GENOMIC DNA]</scope>
    <source>
        <strain evidence="3">FPU1</strain>
    </source>
</reference>
<keyword evidence="1" id="KW-0472">Membrane</keyword>
<proteinExistence type="predicted"/>